<dbReference type="Proteomes" id="UP000435138">
    <property type="component" value="Unassembled WGS sequence"/>
</dbReference>
<keyword evidence="2" id="KW-1185">Reference proteome</keyword>
<reference evidence="1 2" key="1">
    <citation type="submission" date="2019-11" db="EMBL/GenBank/DDBJ databases">
        <title>Genome analysis of Rhizobacterium cereale a novel genus and species isolated from maize roots in North Spain.</title>
        <authorList>
            <person name="Menendez E."/>
            <person name="Flores-Felix J.D."/>
            <person name="Ramirez-Bahena M.-H."/>
            <person name="Igual J.M."/>
            <person name="Garcia-Fraile P."/>
            <person name="Peix A."/>
            <person name="Velazquez E."/>
        </authorList>
    </citation>
    <scope>NUCLEOTIDE SEQUENCE [LARGE SCALE GENOMIC DNA]</scope>
    <source>
        <strain evidence="1 2">RZME27</strain>
    </source>
</reference>
<evidence type="ECO:0000313" key="1">
    <source>
        <dbReference type="EMBL" id="MQY48228.1"/>
    </source>
</evidence>
<name>A0A6A8AE87_9HYPH</name>
<organism evidence="1 2">
    <name type="scientific">Endobacterium cereale</name>
    <dbReference type="NCBI Taxonomy" id="2663029"/>
    <lineage>
        <taxon>Bacteria</taxon>
        <taxon>Pseudomonadati</taxon>
        <taxon>Pseudomonadota</taxon>
        <taxon>Alphaproteobacteria</taxon>
        <taxon>Hyphomicrobiales</taxon>
        <taxon>Rhizobiaceae</taxon>
        <taxon>Endobacterium</taxon>
    </lineage>
</organism>
<accession>A0A6A8AE87</accession>
<proteinExistence type="predicted"/>
<dbReference type="AlphaFoldDB" id="A0A6A8AE87"/>
<sequence length="88" mass="9279">MNTIEIYRAAAAARAMSKELDVALAFADAGMTKHAETRVCMALAALPMLAHEIGYRVEKVSPDTASSPRTDVPMFKPCAGLSDAGVPV</sequence>
<gene>
    <name evidence="1" type="ORF">GAO09_19525</name>
</gene>
<protein>
    <submittedName>
        <fullName evidence="1">Uncharacterized protein</fullName>
    </submittedName>
</protein>
<comment type="caution">
    <text evidence="1">The sequence shown here is derived from an EMBL/GenBank/DDBJ whole genome shotgun (WGS) entry which is preliminary data.</text>
</comment>
<evidence type="ECO:0000313" key="2">
    <source>
        <dbReference type="Proteomes" id="UP000435138"/>
    </source>
</evidence>
<dbReference type="RefSeq" id="WP_153356240.1">
    <property type="nucleotide sequence ID" value="NZ_WIXI01000047.1"/>
</dbReference>
<dbReference type="EMBL" id="WIXI01000047">
    <property type="protein sequence ID" value="MQY48228.1"/>
    <property type="molecule type" value="Genomic_DNA"/>
</dbReference>